<dbReference type="EMBL" id="AZDA01000046">
    <property type="protein sequence ID" value="KRK39073.1"/>
    <property type="molecule type" value="Genomic_DNA"/>
</dbReference>
<dbReference type="InterPro" id="IPR050620">
    <property type="entry name" value="Thioredoxin_H-type-like"/>
</dbReference>
<evidence type="ECO:0000259" key="1">
    <source>
        <dbReference type="PROSITE" id="PS51352"/>
    </source>
</evidence>
<dbReference type="CDD" id="cd02947">
    <property type="entry name" value="TRX_family"/>
    <property type="match status" value="1"/>
</dbReference>
<dbReference type="InterPro" id="IPR013766">
    <property type="entry name" value="Thioredoxin_domain"/>
</dbReference>
<accession>A0A0R1H5K8</accession>
<sequence length="113" mass="12395">MKLKGGVVMQPLHDTTYAAATAAGDCVIEFKMDFCAPCRTMSALLTQLAPQYPKLSFYCLTVNQEPQIAQLLGVTQAPTLLFKRQGKIVGALVGPQTRTQLQQQFAHYFGDSK</sequence>
<dbReference type="PANTHER" id="PTHR10438">
    <property type="entry name" value="THIOREDOXIN"/>
    <property type="match status" value="1"/>
</dbReference>
<dbReference type="AlphaFoldDB" id="A0A0R1H5K8"/>
<dbReference type="OrthoDB" id="1495530at2"/>
<dbReference type="STRING" id="1423726.FC07_GL002793"/>
<evidence type="ECO:0000313" key="2">
    <source>
        <dbReference type="EMBL" id="KRK39073.1"/>
    </source>
</evidence>
<dbReference type="PANTHER" id="PTHR10438:SF468">
    <property type="entry name" value="THIOREDOXIN-1-RELATED"/>
    <property type="match status" value="1"/>
</dbReference>
<dbReference type="SUPFAM" id="SSF52833">
    <property type="entry name" value="Thioredoxin-like"/>
    <property type="match status" value="1"/>
</dbReference>
<proteinExistence type="predicted"/>
<dbReference type="PROSITE" id="PS51352">
    <property type="entry name" value="THIOREDOXIN_2"/>
    <property type="match status" value="1"/>
</dbReference>
<gene>
    <name evidence="2" type="ORF">FC07_GL002793</name>
</gene>
<protein>
    <recommendedName>
        <fullName evidence="1">Thioredoxin domain-containing protein</fullName>
    </recommendedName>
</protein>
<dbReference type="Pfam" id="PF00085">
    <property type="entry name" value="Thioredoxin"/>
    <property type="match status" value="1"/>
</dbReference>
<dbReference type="Proteomes" id="UP000051461">
    <property type="component" value="Unassembled WGS sequence"/>
</dbReference>
<name>A0A0R1H5K8_9LACO</name>
<reference evidence="2 3" key="1">
    <citation type="journal article" date="2015" name="Genome Announc.">
        <title>Expanding the biotechnology potential of lactobacilli through comparative genomics of 213 strains and associated genera.</title>
        <authorList>
            <person name="Sun Z."/>
            <person name="Harris H.M."/>
            <person name="McCann A."/>
            <person name="Guo C."/>
            <person name="Argimon S."/>
            <person name="Zhang W."/>
            <person name="Yang X."/>
            <person name="Jeffery I.B."/>
            <person name="Cooney J.C."/>
            <person name="Kagawa T.F."/>
            <person name="Liu W."/>
            <person name="Song Y."/>
            <person name="Salvetti E."/>
            <person name="Wrobel A."/>
            <person name="Rasinkangas P."/>
            <person name="Parkhill J."/>
            <person name="Rea M.C."/>
            <person name="O'Sullivan O."/>
            <person name="Ritari J."/>
            <person name="Douillard F.P."/>
            <person name="Paul Ross R."/>
            <person name="Yang R."/>
            <person name="Briner A.E."/>
            <person name="Felis G.E."/>
            <person name="de Vos W.M."/>
            <person name="Barrangou R."/>
            <person name="Klaenhammer T.R."/>
            <person name="Caufield P.W."/>
            <person name="Cui Y."/>
            <person name="Zhang H."/>
            <person name="O'Toole P.W."/>
        </authorList>
    </citation>
    <scope>NUCLEOTIDE SEQUENCE [LARGE SCALE GENOMIC DNA]</scope>
    <source>
        <strain evidence="2 3">DSM 20003</strain>
    </source>
</reference>
<evidence type="ECO:0000313" key="3">
    <source>
        <dbReference type="Proteomes" id="UP000051461"/>
    </source>
</evidence>
<keyword evidence="3" id="KW-1185">Reference proteome</keyword>
<dbReference type="InterPro" id="IPR036249">
    <property type="entry name" value="Thioredoxin-like_sf"/>
</dbReference>
<comment type="caution">
    <text evidence="2">The sequence shown here is derived from an EMBL/GenBank/DDBJ whole genome shotgun (WGS) entry which is preliminary data.</text>
</comment>
<feature type="domain" description="Thioredoxin" evidence="1">
    <location>
        <begin position="1"/>
        <end position="110"/>
    </location>
</feature>
<organism evidence="2 3">
    <name type="scientific">Loigolactobacillus bifermentans DSM 20003</name>
    <dbReference type="NCBI Taxonomy" id="1423726"/>
    <lineage>
        <taxon>Bacteria</taxon>
        <taxon>Bacillati</taxon>
        <taxon>Bacillota</taxon>
        <taxon>Bacilli</taxon>
        <taxon>Lactobacillales</taxon>
        <taxon>Lactobacillaceae</taxon>
        <taxon>Loigolactobacillus</taxon>
    </lineage>
</organism>
<dbReference type="Gene3D" id="3.40.30.10">
    <property type="entry name" value="Glutaredoxin"/>
    <property type="match status" value="1"/>
</dbReference>